<dbReference type="PIRSF" id="PIRSF000103">
    <property type="entry name" value="HIBADH"/>
    <property type="match status" value="1"/>
</dbReference>
<organism evidence="6 7">
    <name type="scientific">Stella humosa</name>
    <dbReference type="NCBI Taxonomy" id="94"/>
    <lineage>
        <taxon>Bacteria</taxon>
        <taxon>Pseudomonadati</taxon>
        <taxon>Pseudomonadota</taxon>
        <taxon>Alphaproteobacteria</taxon>
        <taxon>Rhodospirillales</taxon>
        <taxon>Stellaceae</taxon>
        <taxon>Stella</taxon>
    </lineage>
</organism>
<name>A0A3N1M8Q6_9PROT</name>
<dbReference type="PANTHER" id="PTHR43580">
    <property type="entry name" value="OXIDOREDUCTASE GLYR1-RELATED"/>
    <property type="match status" value="1"/>
</dbReference>
<protein>
    <submittedName>
        <fullName evidence="6">3-hydroxyisobutyrate dehydrogenase</fullName>
    </submittedName>
</protein>
<dbReference type="InterPro" id="IPR029154">
    <property type="entry name" value="HIBADH-like_NADP-bd"/>
</dbReference>
<evidence type="ECO:0000313" key="6">
    <source>
        <dbReference type="EMBL" id="ROP99598.1"/>
    </source>
</evidence>
<evidence type="ECO:0000259" key="5">
    <source>
        <dbReference type="Pfam" id="PF14833"/>
    </source>
</evidence>
<dbReference type="SUPFAM" id="SSF48179">
    <property type="entry name" value="6-phosphogluconate dehydrogenase C-terminal domain-like"/>
    <property type="match status" value="1"/>
</dbReference>
<gene>
    <name evidence="6" type="ORF">EDC65_1382</name>
</gene>
<dbReference type="AlphaFoldDB" id="A0A3N1M8Q6"/>
<dbReference type="GO" id="GO:0016491">
    <property type="term" value="F:oxidoreductase activity"/>
    <property type="evidence" value="ECO:0007669"/>
    <property type="project" value="UniProtKB-KW"/>
</dbReference>
<proteinExistence type="predicted"/>
<dbReference type="Gene3D" id="3.40.50.720">
    <property type="entry name" value="NAD(P)-binding Rossmann-like Domain"/>
    <property type="match status" value="1"/>
</dbReference>
<evidence type="ECO:0000256" key="2">
    <source>
        <dbReference type="ARBA" id="ARBA00023027"/>
    </source>
</evidence>
<dbReference type="OrthoDB" id="7340804at2"/>
<keyword evidence="1" id="KW-0560">Oxidoreductase</keyword>
<dbReference type="InterPro" id="IPR006115">
    <property type="entry name" value="6PGDH_NADP-bd"/>
</dbReference>
<dbReference type="InterPro" id="IPR036291">
    <property type="entry name" value="NAD(P)-bd_dom_sf"/>
</dbReference>
<reference evidence="6 7" key="1">
    <citation type="submission" date="2018-11" db="EMBL/GenBank/DDBJ databases">
        <title>Genomic Encyclopedia of Type Strains, Phase IV (KMG-IV): sequencing the most valuable type-strain genomes for metagenomic binning, comparative biology and taxonomic classification.</title>
        <authorList>
            <person name="Goeker M."/>
        </authorList>
    </citation>
    <scope>NUCLEOTIDE SEQUENCE [LARGE SCALE GENOMIC DNA]</scope>
    <source>
        <strain evidence="6 7">DSM 5900</strain>
    </source>
</reference>
<dbReference type="SUPFAM" id="SSF51735">
    <property type="entry name" value="NAD(P)-binding Rossmann-fold domains"/>
    <property type="match status" value="1"/>
</dbReference>
<evidence type="ECO:0000313" key="7">
    <source>
        <dbReference type="Proteomes" id="UP000278222"/>
    </source>
</evidence>
<dbReference type="Proteomes" id="UP000278222">
    <property type="component" value="Unassembled WGS sequence"/>
</dbReference>
<feature type="domain" description="6-phosphogluconate dehydrogenase NADP-binding" evidence="4">
    <location>
        <begin position="2"/>
        <end position="161"/>
    </location>
</feature>
<dbReference type="Gene3D" id="1.10.1040.10">
    <property type="entry name" value="N-(1-d-carboxylethyl)-l-norvaline Dehydrogenase, domain 2"/>
    <property type="match status" value="1"/>
</dbReference>
<dbReference type="Pfam" id="PF03446">
    <property type="entry name" value="NAD_binding_2"/>
    <property type="match status" value="1"/>
</dbReference>
<feature type="domain" description="3-hydroxyisobutyrate dehydrogenase-like NAD-binding" evidence="5">
    <location>
        <begin position="164"/>
        <end position="285"/>
    </location>
</feature>
<evidence type="ECO:0000256" key="1">
    <source>
        <dbReference type="ARBA" id="ARBA00023002"/>
    </source>
</evidence>
<dbReference type="PANTHER" id="PTHR43580:SF2">
    <property type="entry name" value="CYTOKINE-LIKE NUCLEAR FACTOR N-PAC"/>
    <property type="match status" value="1"/>
</dbReference>
<dbReference type="RefSeq" id="WP_123688972.1">
    <property type="nucleotide sequence ID" value="NZ_AP019700.1"/>
</dbReference>
<dbReference type="InterPro" id="IPR008927">
    <property type="entry name" value="6-PGluconate_DH-like_C_sf"/>
</dbReference>
<keyword evidence="2" id="KW-0520">NAD</keyword>
<comment type="caution">
    <text evidence="6">The sequence shown here is derived from an EMBL/GenBank/DDBJ whole genome shotgun (WGS) entry which is preliminary data.</text>
</comment>
<dbReference type="InterPro" id="IPR015815">
    <property type="entry name" value="HIBADH-related"/>
</dbReference>
<keyword evidence="7" id="KW-1185">Reference proteome</keyword>
<dbReference type="InterPro" id="IPR051265">
    <property type="entry name" value="HIBADH-related_NP60_sf"/>
</dbReference>
<accession>A0A3N1M8Q6</accession>
<feature type="active site" evidence="3">
    <location>
        <position position="170"/>
    </location>
</feature>
<dbReference type="Pfam" id="PF14833">
    <property type="entry name" value="NAD_binding_11"/>
    <property type="match status" value="1"/>
</dbReference>
<dbReference type="GO" id="GO:0050661">
    <property type="term" value="F:NADP binding"/>
    <property type="evidence" value="ECO:0007669"/>
    <property type="project" value="InterPro"/>
</dbReference>
<dbReference type="EMBL" id="RJKX01000013">
    <property type="protein sequence ID" value="ROP99598.1"/>
    <property type="molecule type" value="Genomic_DNA"/>
</dbReference>
<sequence>MKIGVAGLGRMGAAIARRLIDVGHEVHVWNRTAERAAPLAAAGAAVAASPRELAAAVEAVITIVTDAEAIEAVYGGPDGLLAGNVAGRLFIEMSTVRPEAETALAERVKSAGAVLVECPVGGTVGPALQGKLLGLAGGEAADVERARPVLDQLCRRVDHVGPIGAGASMKLAINLPLAVFWQAFGEAYALCDHLKVDRGWLVELFADTSGGPNVLKARGAAVAKALATAESGSATFDCDSIRKDLRTMVAEAHGRGFALPVAERTLAVYDEASQAGWGGRDCTELPAYWAGRKG</sequence>
<evidence type="ECO:0000259" key="4">
    <source>
        <dbReference type="Pfam" id="PF03446"/>
    </source>
</evidence>
<dbReference type="GO" id="GO:0051287">
    <property type="term" value="F:NAD binding"/>
    <property type="evidence" value="ECO:0007669"/>
    <property type="project" value="InterPro"/>
</dbReference>
<evidence type="ECO:0000256" key="3">
    <source>
        <dbReference type="PIRSR" id="PIRSR000103-1"/>
    </source>
</evidence>
<dbReference type="InterPro" id="IPR013328">
    <property type="entry name" value="6PGD_dom2"/>
</dbReference>